<dbReference type="AlphaFoldDB" id="A0A7J5U024"/>
<dbReference type="InterPro" id="IPR029052">
    <property type="entry name" value="Metallo-depent_PP-like"/>
</dbReference>
<organism evidence="2 3">
    <name type="scientific">Rudanella paleaurantiibacter</name>
    <dbReference type="NCBI Taxonomy" id="2614655"/>
    <lineage>
        <taxon>Bacteria</taxon>
        <taxon>Pseudomonadati</taxon>
        <taxon>Bacteroidota</taxon>
        <taxon>Cytophagia</taxon>
        <taxon>Cytophagales</taxon>
        <taxon>Cytophagaceae</taxon>
        <taxon>Rudanella</taxon>
    </lineage>
</organism>
<dbReference type="PANTHER" id="PTHR43143:SF1">
    <property type="entry name" value="SERINE_THREONINE-PROTEIN PHOSPHATASE CPPED1"/>
    <property type="match status" value="1"/>
</dbReference>
<feature type="domain" description="Calcineurin-like phosphoesterase" evidence="1">
    <location>
        <begin position="34"/>
        <end position="252"/>
    </location>
</feature>
<dbReference type="SUPFAM" id="SSF56300">
    <property type="entry name" value="Metallo-dependent phosphatases"/>
    <property type="match status" value="1"/>
</dbReference>
<name>A0A7J5U024_9BACT</name>
<dbReference type="PANTHER" id="PTHR43143">
    <property type="entry name" value="METALLOPHOSPHOESTERASE, CALCINEURIN SUPERFAMILY"/>
    <property type="match status" value="1"/>
</dbReference>
<dbReference type="InterPro" id="IPR051918">
    <property type="entry name" value="STPP_CPPED1"/>
</dbReference>
<dbReference type="Pfam" id="PF00149">
    <property type="entry name" value="Metallophos"/>
    <property type="match status" value="1"/>
</dbReference>
<dbReference type="EMBL" id="WELI01000003">
    <property type="protein sequence ID" value="KAB7731096.1"/>
    <property type="molecule type" value="Genomic_DNA"/>
</dbReference>
<protein>
    <submittedName>
        <fullName evidence="2">Metallophosphoesterase</fullName>
    </submittedName>
</protein>
<dbReference type="GO" id="GO:0016787">
    <property type="term" value="F:hydrolase activity"/>
    <property type="evidence" value="ECO:0007669"/>
    <property type="project" value="InterPro"/>
</dbReference>
<accession>A0A7J5U024</accession>
<dbReference type="InterPro" id="IPR004843">
    <property type="entry name" value="Calcineurin-like_PHP"/>
</dbReference>
<comment type="caution">
    <text evidence="2">The sequence shown here is derived from an EMBL/GenBank/DDBJ whole genome shotgun (WGS) entry which is preliminary data.</text>
</comment>
<sequence length="304" mass="34845">MNRRELLKTAALLPWLSLTDVTHSLPSPRKRLTRIAYLGDTHLMPRRKPMKGLAQCLHHIQNQTDKPTLILNGGDSIMDSVSRNRRDTRRQWEAWQTVLRAECSLPVEHCLGNHDVWAHEESVNDPLAGKNWAQEQLLFSHRYRSFDRDGWHFIILDSIQPKKTGGWYSTHLDDEQLDWLQTDLKKTGTRTPILVLSHVPIISGRIGNELSGTDPSQWVIPDGAMHTDAPTLIKLFGQYPNLKTCLSGHRHVLDDVRYAGVHHLCNGAVSGNWWQSKTFRGTRRGYALLDLYDDGTTERTYVTY</sequence>
<proteinExistence type="predicted"/>
<dbReference type="Proteomes" id="UP000488299">
    <property type="component" value="Unassembled WGS sequence"/>
</dbReference>
<keyword evidence="3" id="KW-1185">Reference proteome</keyword>
<gene>
    <name evidence="2" type="ORF">F5984_09795</name>
</gene>
<evidence type="ECO:0000313" key="3">
    <source>
        <dbReference type="Proteomes" id="UP000488299"/>
    </source>
</evidence>
<reference evidence="2 3" key="1">
    <citation type="submission" date="2019-10" db="EMBL/GenBank/DDBJ databases">
        <title>Rudanella paleaurantiibacter sp. nov., isolated from sludge.</title>
        <authorList>
            <person name="Xu S.Q."/>
        </authorList>
    </citation>
    <scope>NUCLEOTIDE SEQUENCE [LARGE SCALE GENOMIC DNA]</scope>
    <source>
        <strain evidence="2 3">HX-22-17</strain>
    </source>
</reference>
<dbReference type="RefSeq" id="WP_152124082.1">
    <property type="nucleotide sequence ID" value="NZ_WELI01000003.1"/>
</dbReference>
<evidence type="ECO:0000313" key="2">
    <source>
        <dbReference type="EMBL" id="KAB7731096.1"/>
    </source>
</evidence>
<evidence type="ECO:0000259" key="1">
    <source>
        <dbReference type="Pfam" id="PF00149"/>
    </source>
</evidence>
<dbReference type="Gene3D" id="3.60.21.10">
    <property type="match status" value="1"/>
</dbReference>